<sequence>MTLVTNVIAAPVLLAKTPKSDVIADISKAIQESKSIPTGYQGAEGKVKAEKGSIKTTADIEGTDAGFLVEFEPVEVKNAKHLSLDVKGKIFQRQGWDHYASIQVKDEDGERYILLELCREGKYGSCEGKPITKSSSLRKGTSLKIELPAKLETIQRIEVVFVGATKVDAGFSLSNIKLVK</sequence>
<dbReference type="AlphaFoldDB" id="A0A0S7XN33"/>
<name>A0A0S7XN33_UNCSA</name>
<evidence type="ECO:0000313" key="2">
    <source>
        <dbReference type="Proteomes" id="UP000051861"/>
    </source>
</evidence>
<comment type="caution">
    <text evidence="1">The sequence shown here is derived from an EMBL/GenBank/DDBJ whole genome shotgun (WGS) entry which is preliminary data.</text>
</comment>
<protein>
    <submittedName>
        <fullName evidence="1">Uncharacterized protein</fullName>
    </submittedName>
</protein>
<gene>
    <name evidence="1" type="ORF">AMJ44_14245</name>
</gene>
<dbReference type="EMBL" id="LIZX01000228">
    <property type="protein sequence ID" value="KPJ63587.1"/>
    <property type="molecule type" value="Genomic_DNA"/>
</dbReference>
<evidence type="ECO:0000313" key="1">
    <source>
        <dbReference type="EMBL" id="KPJ63587.1"/>
    </source>
</evidence>
<organism evidence="1 2">
    <name type="scientific">candidate division WOR-1 bacterium DG_54_3</name>
    <dbReference type="NCBI Taxonomy" id="1703775"/>
    <lineage>
        <taxon>Bacteria</taxon>
        <taxon>Bacillati</taxon>
        <taxon>Saganbacteria</taxon>
    </lineage>
</organism>
<proteinExistence type="predicted"/>
<dbReference type="Proteomes" id="UP000051861">
    <property type="component" value="Unassembled WGS sequence"/>
</dbReference>
<reference evidence="1 2" key="1">
    <citation type="journal article" date="2015" name="Microbiome">
        <title>Genomic resolution of linkages in carbon, nitrogen, and sulfur cycling among widespread estuary sediment bacteria.</title>
        <authorList>
            <person name="Baker B.J."/>
            <person name="Lazar C.S."/>
            <person name="Teske A.P."/>
            <person name="Dick G.J."/>
        </authorList>
    </citation>
    <scope>NUCLEOTIDE SEQUENCE [LARGE SCALE GENOMIC DNA]</scope>
    <source>
        <strain evidence="1">DG_54_3</strain>
    </source>
</reference>
<accession>A0A0S7XN33</accession>